<keyword evidence="2" id="KW-1185">Reference proteome</keyword>
<comment type="caution">
    <text evidence="1">The sequence shown here is derived from an EMBL/GenBank/DDBJ whole genome shotgun (WGS) entry which is preliminary data.</text>
</comment>
<sequence>MLQKEQWFIWQGSWLPSQKSEVRIPVRAKSIFHCTSVSIQHFKCESKGRRKAMANYLIMRYAKNNQNPTPDSPMLGLSVGLYL</sequence>
<protein>
    <submittedName>
        <fullName evidence="1">Uncharacterized protein</fullName>
    </submittedName>
</protein>
<proteinExistence type="predicted"/>
<gene>
    <name evidence="1" type="ORF">PoB_007563500</name>
</gene>
<evidence type="ECO:0000313" key="2">
    <source>
        <dbReference type="Proteomes" id="UP000735302"/>
    </source>
</evidence>
<dbReference type="Proteomes" id="UP000735302">
    <property type="component" value="Unassembled WGS sequence"/>
</dbReference>
<dbReference type="EMBL" id="BLXT01008457">
    <property type="protein sequence ID" value="GFO49130.1"/>
    <property type="molecule type" value="Genomic_DNA"/>
</dbReference>
<accession>A0AAV4DYN6</accession>
<evidence type="ECO:0000313" key="1">
    <source>
        <dbReference type="EMBL" id="GFO49130.1"/>
    </source>
</evidence>
<organism evidence="1 2">
    <name type="scientific">Plakobranchus ocellatus</name>
    <dbReference type="NCBI Taxonomy" id="259542"/>
    <lineage>
        <taxon>Eukaryota</taxon>
        <taxon>Metazoa</taxon>
        <taxon>Spiralia</taxon>
        <taxon>Lophotrochozoa</taxon>
        <taxon>Mollusca</taxon>
        <taxon>Gastropoda</taxon>
        <taxon>Heterobranchia</taxon>
        <taxon>Euthyneura</taxon>
        <taxon>Panpulmonata</taxon>
        <taxon>Sacoglossa</taxon>
        <taxon>Placobranchoidea</taxon>
        <taxon>Plakobranchidae</taxon>
        <taxon>Plakobranchus</taxon>
    </lineage>
</organism>
<name>A0AAV4DYN6_9GAST</name>
<dbReference type="AlphaFoldDB" id="A0AAV4DYN6"/>
<reference evidence="1 2" key="1">
    <citation type="journal article" date="2021" name="Elife">
        <title>Chloroplast acquisition without the gene transfer in kleptoplastic sea slugs, Plakobranchus ocellatus.</title>
        <authorList>
            <person name="Maeda T."/>
            <person name="Takahashi S."/>
            <person name="Yoshida T."/>
            <person name="Shimamura S."/>
            <person name="Takaki Y."/>
            <person name="Nagai Y."/>
            <person name="Toyoda A."/>
            <person name="Suzuki Y."/>
            <person name="Arimoto A."/>
            <person name="Ishii H."/>
            <person name="Satoh N."/>
            <person name="Nishiyama T."/>
            <person name="Hasebe M."/>
            <person name="Maruyama T."/>
            <person name="Minagawa J."/>
            <person name="Obokata J."/>
            <person name="Shigenobu S."/>
        </authorList>
    </citation>
    <scope>NUCLEOTIDE SEQUENCE [LARGE SCALE GENOMIC DNA]</scope>
</reference>